<reference evidence="2" key="1">
    <citation type="journal article" date="2021" name="mSystems">
        <title>Bacteria and Archaea Synergistically Convert Glycine Betaine to Biogenic Methane in the Formosa Cold Seep of the South China Sea.</title>
        <authorList>
            <person name="Li L."/>
            <person name="Zhang W."/>
            <person name="Zhang S."/>
            <person name="Song L."/>
            <person name="Sun Q."/>
            <person name="Zhang H."/>
            <person name="Xiang H."/>
            <person name="Dong X."/>
        </authorList>
    </citation>
    <scope>NUCLEOTIDE SEQUENCE</scope>
    <source>
        <strain evidence="2">ZWT</strain>
    </source>
</reference>
<dbReference type="AlphaFoldDB" id="A0A9J6P0Y2"/>
<dbReference type="InterPro" id="IPR018708">
    <property type="entry name" value="DUF2225"/>
</dbReference>
<comment type="caution">
    <text evidence="2">The sequence shown here is derived from an EMBL/GenBank/DDBJ whole genome shotgun (WGS) entry which is preliminary data.</text>
</comment>
<evidence type="ECO:0000313" key="2">
    <source>
        <dbReference type="EMBL" id="MCM1990378.1"/>
    </source>
</evidence>
<feature type="region of interest" description="Disordered" evidence="1">
    <location>
        <begin position="261"/>
        <end position="282"/>
    </location>
</feature>
<protein>
    <submittedName>
        <fullName evidence="2">DUF2225 domain-containing protein</fullName>
    </submittedName>
</protein>
<dbReference type="EMBL" id="JAGSOJ010000002">
    <property type="protein sequence ID" value="MCM1990378.1"/>
    <property type="molecule type" value="Genomic_DNA"/>
</dbReference>
<feature type="compositionally biased region" description="Basic and acidic residues" evidence="1">
    <location>
        <begin position="261"/>
        <end position="276"/>
    </location>
</feature>
<accession>A0A9J6P0Y2</accession>
<dbReference type="RefSeq" id="WP_250859415.1">
    <property type="nucleotide sequence ID" value="NZ_JAGSOJ010000002.1"/>
</dbReference>
<gene>
    <name evidence="2" type="ORF">KDK92_11585</name>
</gene>
<evidence type="ECO:0000256" key="1">
    <source>
        <dbReference type="SAM" id="MobiDB-lite"/>
    </source>
</evidence>
<evidence type="ECO:0000313" key="3">
    <source>
        <dbReference type="Proteomes" id="UP001056429"/>
    </source>
</evidence>
<reference evidence="2" key="2">
    <citation type="submission" date="2021-04" db="EMBL/GenBank/DDBJ databases">
        <authorList>
            <person name="Dong X."/>
        </authorList>
    </citation>
    <scope>NUCLEOTIDE SEQUENCE</scope>
    <source>
        <strain evidence="2">ZWT</strain>
    </source>
</reference>
<keyword evidence="3" id="KW-1185">Reference proteome</keyword>
<name>A0A9J6P0Y2_9CLOT</name>
<dbReference type="Proteomes" id="UP001056429">
    <property type="component" value="Unassembled WGS sequence"/>
</dbReference>
<dbReference type="Pfam" id="PF09986">
    <property type="entry name" value="DUF2225"/>
    <property type="match status" value="1"/>
</dbReference>
<organism evidence="2 3">
    <name type="scientific">Oceanirhabdus seepicola</name>
    <dbReference type="NCBI Taxonomy" id="2828781"/>
    <lineage>
        <taxon>Bacteria</taxon>
        <taxon>Bacillati</taxon>
        <taxon>Bacillota</taxon>
        <taxon>Clostridia</taxon>
        <taxon>Eubacteriales</taxon>
        <taxon>Clostridiaceae</taxon>
        <taxon>Oceanirhabdus</taxon>
    </lineage>
</organism>
<sequence>MDKNLFEELKEIGFKNIDDLDIYKKELKEEPVIEKKTNIQTYLYDRTVVCPICGETFKTPSVKSSAYKTTGKESDFYINYSLINPYFYDVWLCNTCGYTAMKVDFDKITQAERRLILENITPQWTGRKYPNVRDENHAIERYKLALLNYIVRKSKNSTKAITCLKIAWMYRLKPEENFRPLELKFIEEALTGFKEAYYNEVFPIYGMDKYATMYLIGELYHRINDYDNALIWLSNVLTTPGVKASLKELARDQKDIISIKKKQQENTENTETKDNEPLVEDLSYEASSKNKKGLFGKLFKRS</sequence>
<proteinExistence type="predicted"/>